<dbReference type="PATRIC" id="fig|1240687.3.peg.3562"/>
<dbReference type="AlphaFoldDB" id="M6F4T8"/>
<sequence>MSKIEYSILQKTCVKIIFESLTNDHLIFIKLSRSFWKLNVSFLLMFHRIGASPKNK</sequence>
<reference evidence="1 2" key="1">
    <citation type="submission" date="2013-01" db="EMBL/GenBank/DDBJ databases">
        <authorList>
            <person name="Harkins D.M."/>
            <person name="Durkin A.S."/>
            <person name="Brinkac L.M."/>
            <person name="Haft D.H."/>
            <person name="Selengut J.D."/>
            <person name="Sanka R."/>
            <person name="DePew J."/>
            <person name="Purushe J."/>
            <person name="Galloway R.L."/>
            <person name="Vinetz J.M."/>
            <person name="Sutton G.G."/>
            <person name="Nierman W.C."/>
            <person name="Fouts D.E."/>
        </authorList>
    </citation>
    <scope>NUCLEOTIDE SEQUENCE [LARGE SCALE GENOMIC DNA]</scope>
    <source>
        <strain evidence="1 2">Nikolaevo</strain>
    </source>
</reference>
<comment type="caution">
    <text evidence="1">The sequence shown here is derived from an EMBL/GenBank/DDBJ whole genome shotgun (WGS) entry which is preliminary data.</text>
</comment>
<protein>
    <submittedName>
        <fullName evidence="1">Uncharacterized protein</fullName>
    </submittedName>
</protein>
<evidence type="ECO:0000313" key="2">
    <source>
        <dbReference type="Proteomes" id="UP000011980"/>
    </source>
</evidence>
<dbReference type="Proteomes" id="UP000011980">
    <property type="component" value="Unassembled WGS sequence"/>
</dbReference>
<proteinExistence type="predicted"/>
<evidence type="ECO:0000313" key="1">
    <source>
        <dbReference type="EMBL" id="EMK22047.1"/>
    </source>
</evidence>
<accession>M6F4T8</accession>
<organism evidence="1 2">
    <name type="scientific">Leptospira kirschneri serovar Bulgarica str. Nikolaevo</name>
    <dbReference type="NCBI Taxonomy" id="1240687"/>
    <lineage>
        <taxon>Bacteria</taxon>
        <taxon>Pseudomonadati</taxon>
        <taxon>Spirochaetota</taxon>
        <taxon>Spirochaetia</taxon>
        <taxon>Leptospirales</taxon>
        <taxon>Leptospiraceae</taxon>
        <taxon>Leptospira</taxon>
    </lineage>
</organism>
<name>M6F4T8_9LEPT</name>
<dbReference type="EMBL" id="ANCE01000175">
    <property type="protein sequence ID" value="EMK22047.1"/>
    <property type="molecule type" value="Genomic_DNA"/>
</dbReference>
<gene>
    <name evidence="1" type="ORF">LEP1GSC008_1790</name>
</gene>